<dbReference type="Proteomes" id="UP000002640">
    <property type="component" value="Unassembled WGS sequence"/>
</dbReference>
<dbReference type="GeneID" id="20646502"/>
<dbReference type="RefSeq" id="XP_009527994.1">
    <property type="nucleotide sequence ID" value="XM_009529699.1"/>
</dbReference>
<organism evidence="1 2">
    <name type="scientific">Phytophthora sojae (strain P6497)</name>
    <name type="common">Soybean stem and root rot agent</name>
    <name type="synonym">Phytophthora megasperma f. sp. glycines</name>
    <dbReference type="NCBI Taxonomy" id="1094619"/>
    <lineage>
        <taxon>Eukaryota</taxon>
        <taxon>Sar</taxon>
        <taxon>Stramenopiles</taxon>
        <taxon>Oomycota</taxon>
        <taxon>Peronosporomycetes</taxon>
        <taxon>Peronosporales</taxon>
        <taxon>Peronosporaceae</taxon>
        <taxon>Phytophthora</taxon>
    </lineage>
</organism>
<evidence type="ECO:0000313" key="2">
    <source>
        <dbReference type="Proteomes" id="UP000002640"/>
    </source>
</evidence>
<reference evidence="1 2" key="1">
    <citation type="journal article" date="2006" name="Science">
        <title>Phytophthora genome sequences uncover evolutionary origins and mechanisms of pathogenesis.</title>
        <authorList>
            <person name="Tyler B.M."/>
            <person name="Tripathy S."/>
            <person name="Zhang X."/>
            <person name="Dehal P."/>
            <person name="Jiang R.H."/>
            <person name="Aerts A."/>
            <person name="Arredondo F.D."/>
            <person name="Baxter L."/>
            <person name="Bensasson D."/>
            <person name="Beynon J.L."/>
            <person name="Chapman J."/>
            <person name="Damasceno C.M."/>
            <person name="Dorrance A.E."/>
            <person name="Dou D."/>
            <person name="Dickerman A.W."/>
            <person name="Dubchak I.L."/>
            <person name="Garbelotto M."/>
            <person name="Gijzen M."/>
            <person name="Gordon S.G."/>
            <person name="Govers F."/>
            <person name="Grunwald N.J."/>
            <person name="Huang W."/>
            <person name="Ivors K.L."/>
            <person name="Jones R.W."/>
            <person name="Kamoun S."/>
            <person name="Krampis K."/>
            <person name="Lamour K.H."/>
            <person name="Lee M.K."/>
            <person name="McDonald W.H."/>
            <person name="Medina M."/>
            <person name="Meijer H.J."/>
            <person name="Nordberg E.K."/>
            <person name="Maclean D.J."/>
            <person name="Ospina-Giraldo M.D."/>
            <person name="Morris P.F."/>
            <person name="Phuntumart V."/>
            <person name="Putnam N.H."/>
            <person name="Rash S."/>
            <person name="Rose J.K."/>
            <person name="Sakihama Y."/>
            <person name="Salamov A.A."/>
            <person name="Savidor A."/>
            <person name="Scheuring C.F."/>
            <person name="Smith B.M."/>
            <person name="Sobral B.W."/>
            <person name="Terry A."/>
            <person name="Torto-Alalibo T.A."/>
            <person name="Win J."/>
            <person name="Xu Z."/>
            <person name="Zhang H."/>
            <person name="Grigoriev I.V."/>
            <person name="Rokhsar D.S."/>
            <person name="Boore J.L."/>
        </authorList>
    </citation>
    <scope>NUCLEOTIDE SEQUENCE [LARGE SCALE GENOMIC DNA]</scope>
    <source>
        <strain evidence="1 2">P6497</strain>
    </source>
</reference>
<accession>G4ZCY8</accession>
<dbReference type="KEGG" id="psoj:PHYSODRAFT_332662"/>
<dbReference type="AlphaFoldDB" id="G4ZCY8"/>
<keyword evidence="2" id="KW-1185">Reference proteome</keyword>
<proteinExistence type="predicted"/>
<name>G4ZCY8_PHYSP</name>
<sequence>MPVQATEVLSDEDVRNILNGWTELDPEHVDLYVSSGVGRTLIHLERSGFECSEEEYLLCPDTNNEPSKAYLHGGNFALPPGTPGHTPWPGHCAPADGTALAHLPADVDASPPFALGRFIVERIATAVDLTNGTSLDVILLPKLGVFSYICIAVQDSLQFRRRGVLTAADFGVPVEPQLVRAFLLGNVKEHPDNQVHFTRC</sequence>
<protein>
    <submittedName>
        <fullName evidence="1">Uncharacterized protein</fullName>
    </submittedName>
</protein>
<gene>
    <name evidence="1" type="ORF">PHYSODRAFT_332662</name>
</gene>
<dbReference type="EMBL" id="JH159154">
    <property type="protein sequence ID" value="EGZ18936.1"/>
    <property type="molecule type" value="Genomic_DNA"/>
</dbReference>
<evidence type="ECO:0000313" key="1">
    <source>
        <dbReference type="EMBL" id="EGZ18936.1"/>
    </source>
</evidence>
<dbReference type="InParanoid" id="G4ZCY8"/>